<evidence type="ECO:0000256" key="8">
    <source>
        <dbReference type="ARBA" id="ARBA00038436"/>
    </source>
</evidence>
<evidence type="ECO:0000256" key="5">
    <source>
        <dbReference type="ARBA" id="ARBA00022692"/>
    </source>
</evidence>
<dbReference type="EMBL" id="JALIDZ010000011">
    <property type="protein sequence ID" value="MCT8974243.1"/>
    <property type="molecule type" value="Genomic_DNA"/>
</dbReference>
<evidence type="ECO:0000256" key="2">
    <source>
        <dbReference type="ARBA" id="ARBA00022448"/>
    </source>
</evidence>
<keyword evidence="4 9" id="KW-0997">Cell inner membrane</keyword>
<dbReference type="GO" id="GO:0015740">
    <property type="term" value="P:C4-dicarboxylate transport"/>
    <property type="evidence" value="ECO:0007669"/>
    <property type="project" value="TreeGrafter"/>
</dbReference>
<comment type="similarity">
    <text evidence="8 9">Belongs to the TRAP transporter small permease family.</text>
</comment>
<protein>
    <recommendedName>
        <fullName evidence="9">TRAP transporter small permease protein</fullName>
    </recommendedName>
</protein>
<comment type="caution">
    <text evidence="9">Lacks conserved residue(s) required for the propagation of feature annotation.</text>
</comment>
<reference evidence="11 12" key="1">
    <citation type="submission" date="2022-04" db="EMBL/GenBank/DDBJ databases">
        <authorList>
            <person name="Ye Y.-Q."/>
            <person name="Du Z.-J."/>
        </authorList>
    </citation>
    <scope>NUCLEOTIDE SEQUENCE [LARGE SCALE GENOMIC DNA]</scope>
    <source>
        <strain evidence="11 12">A6E488</strain>
    </source>
</reference>
<evidence type="ECO:0000256" key="6">
    <source>
        <dbReference type="ARBA" id="ARBA00022989"/>
    </source>
</evidence>
<dbReference type="InterPro" id="IPR007387">
    <property type="entry name" value="TRAP_DctQ"/>
</dbReference>
<evidence type="ECO:0000313" key="11">
    <source>
        <dbReference type="EMBL" id="MCT8974243.1"/>
    </source>
</evidence>
<feature type="transmembrane region" description="Helical" evidence="9">
    <location>
        <begin position="141"/>
        <end position="160"/>
    </location>
</feature>
<accession>A0AAW5R5Q9</accession>
<feature type="domain" description="Tripartite ATP-independent periplasmic transporters DctQ component" evidence="10">
    <location>
        <begin position="56"/>
        <end position="168"/>
    </location>
</feature>
<comment type="subcellular location">
    <subcellularLocation>
        <location evidence="1 9">Cell inner membrane</location>
        <topology evidence="1 9">Multi-pass membrane protein</topology>
    </subcellularLocation>
</comment>
<gene>
    <name evidence="11" type="ORF">MUB46_20445</name>
</gene>
<dbReference type="AlphaFoldDB" id="A0AAW5R5Q9"/>
<keyword evidence="5 9" id="KW-0812">Transmembrane</keyword>
<proteinExistence type="inferred from homology"/>
<evidence type="ECO:0000256" key="1">
    <source>
        <dbReference type="ARBA" id="ARBA00004429"/>
    </source>
</evidence>
<dbReference type="RefSeq" id="WP_261617829.1">
    <property type="nucleotide sequence ID" value="NZ_JALIDZ010000011.1"/>
</dbReference>
<sequence>MMVRKALDWLYGGAERLAMAALCLIALLASAQVLGRVADFVLGLMGLPPYGFLVPSLAEIAGFLLVGASFLALAGSLRAGAQIRVTLGLSALSRRKRRVAEAFVLMAGVALSGFFFLYAVRLAADSHRFNELSYGILPVPLWMPQSVMALGIGIFTIALLQDLIAVLRGRQPSYLSGDSVEEL</sequence>
<evidence type="ECO:0000256" key="3">
    <source>
        <dbReference type="ARBA" id="ARBA00022475"/>
    </source>
</evidence>
<evidence type="ECO:0000259" key="10">
    <source>
        <dbReference type="Pfam" id="PF04290"/>
    </source>
</evidence>
<evidence type="ECO:0000256" key="7">
    <source>
        <dbReference type="ARBA" id="ARBA00023136"/>
    </source>
</evidence>
<feature type="transmembrane region" description="Helical" evidence="9">
    <location>
        <begin position="102"/>
        <end position="121"/>
    </location>
</feature>
<comment type="subunit">
    <text evidence="9">The complex comprises the extracytoplasmic solute receptor protein and the two transmembrane proteins.</text>
</comment>
<dbReference type="Pfam" id="PF04290">
    <property type="entry name" value="DctQ"/>
    <property type="match status" value="1"/>
</dbReference>
<keyword evidence="3" id="KW-1003">Cell membrane</keyword>
<feature type="transmembrane region" description="Helical" evidence="9">
    <location>
        <begin position="59"/>
        <end position="81"/>
    </location>
</feature>
<dbReference type="PANTHER" id="PTHR35011:SF10">
    <property type="entry name" value="TRAP TRANSPORTER SMALL PERMEASE PROTEIN"/>
    <property type="match status" value="1"/>
</dbReference>
<dbReference type="GO" id="GO:0005886">
    <property type="term" value="C:plasma membrane"/>
    <property type="evidence" value="ECO:0007669"/>
    <property type="project" value="UniProtKB-SubCell"/>
</dbReference>
<dbReference type="GO" id="GO:0022857">
    <property type="term" value="F:transmembrane transporter activity"/>
    <property type="evidence" value="ECO:0007669"/>
    <property type="project" value="UniProtKB-UniRule"/>
</dbReference>
<evidence type="ECO:0000313" key="12">
    <source>
        <dbReference type="Proteomes" id="UP001320898"/>
    </source>
</evidence>
<keyword evidence="6 9" id="KW-1133">Transmembrane helix</keyword>
<comment type="caution">
    <text evidence="11">The sequence shown here is derived from an EMBL/GenBank/DDBJ whole genome shotgun (WGS) entry which is preliminary data.</text>
</comment>
<evidence type="ECO:0000256" key="4">
    <source>
        <dbReference type="ARBA" id="ARBA00022519"/>
    </source>
</evidence>
<keyword evidence="7 9" id="KW-0472">Membrane</keyword>
<comment type="function">
    <text evidence="9">Part of the tripartite ATP-independent periplasmic (TRAP) transport system.</text>
</comment>
<evidence type="ECO:0000256" key="9">
    <source>
        <dbReference type="RuleBase" id="RU369079"/>
    </source>
</evidence>
<dbReference type="InterPro" id="IPR055348">
    <property type="entry name" value="DctQ"/>
</dbReference>
<keyword evidence="2 9" id="KW-0813">Transport</keyword>
<name>A0AAW5R5Q9_9HYPH</name>
<keyword evidence="12" id="KW-1185">Reference proteome</keyword>
<dbReference type="PANTHER" id="PTHR35011">
    <property type="entry name" value="2,3-DIKETO-L-GULONATE TRAP TRANSPORTER SMALL PERMEASE PROTEIN YIAM"/>
    <property type="match status" value="1"/>
</dbReference>
<organism evidence="11 12">
    <name type="scientific">Microbaculum marinisediminis</name>
    <dbReference type="NCBI Taxonomy" id="2931392"/>
    <lineage>
        <taxon>Bacteria</taxon>
        <taxon>Pseudomonadati</taxon>
        <taxon>Pseudomonadota</taxon>
        <taxon>Alphaproteobacteria</taxon>
        <taxon>Hyphomicrobiales</taxon>
        <taxon>Tepidamorphaceae</taxon>
        <taxon>Microbaculum</taxon>
    </lineage>
</organism>
<dbReference type="Proteomes" id="UP001320898">
    <property type="component" value="Unassembled WGS sequence"/>
</dbReference>